<dbReference type="Pfam" id="PF08553">
    <property type="entry name" value="VID27"/>
    <property type="match status" value="1"/>
</dbReference>
<gene>
    <name evidence="2" type="ORF">Vbra_11815</name>
</gene>
<dbReference type="GO" id="GO:0005634">
    <property type="term" value="C:nucleus"/>
    <property type="evidence" value="ECO:0007669"/>
    <property type="project" value="TreeGrafter"/>
</dbReference>
<proteinExistence type="predicted"/>
<sequence length="650" mass="73054">MFARLSNLFTPTKSAANSSRLGNGDQDAAITGTLVGLDGLEEVEIFERASIEFEDSLFVASDVEHDSETAPVEFVATQLRNFAQDDLVRFRWCMKRSDGLHEYGLILDTPQQGQQFRDKVQSMLVETSQEVCRLPVTFTELDHTAPDTQWATVAEQAVLTISQRASDQEAFLSIRAFEGPEGLLYQETLSNDLNLRPSANGDQLSFFGAERDGSGNRRMYAVVFTAVPVPERESFLAKLDETLVEKARRARREAGEGDMYDDDMFDAEDQGEAEEMDWEEAEEHRQTPVKCKPDRVGSDEDVHFGMCAGTDRTYALAGTPQKDRRGGYRTKSVKVYRPNPNSPGGLEQSASIHRSRLAWQGEQFDVAQSLLFDSEEKFVLRPEHDPHSFYLMDIERETVVAKYENDIPMHNVMPSYKGAEKRGTQHLVGHSSRAFFKLDTKVGPRPRQHTLTYASNPQFTCGATTEDEEIVLGNKMGEFRLYDGKPNRDGKYKIAKTLVSGLGDPLTAVTATRDGHWIVGTTDHYLVVLPVKLRDSDKTGFQKSLGKLKPRPYKLSLKNEDWIRYKLTDVCFTPAHFSYGADGEENGIITSTGSMAVIWNFMSVKQGRLDDYKTKVLEDFIMATQVPVDMNQAVVMTMQHSVACERTVSK</sequence>
<feature type="domain" description="Vacuolar import/degradation Vid27 C-terminal" evidence="1">
    <location>
        <begin position="321"/>
        <end position="644"/>
    </location>
</feature>
<keyword evidence="3" id="KW-1185">Reference proteome</keyword>
<dbReference type="PANTHER" id="PTHR31913:SF0">
    <property type="entry name" value="VACUOLAR IMPORT AND DEGRADATION PROTEIN 27"/>
    <property type="match status" value="1"/>
</dbReference>
<dbReference type="OrthoDB" id="10251113at2759"/>
<dbReference type="InterPro" id="IPR040458">
    <property type="entry name" value="Vid27"/>
</dbReference>
<evidence type="ECO:0000313" key="2">
    <source>
        <dbReference type="EMBL" id="CEL95385.1"/>
    </source>
</evidence>
<evidence type="ECO:0000259" key="1">
    <source>
        <dbReference type="Pfam" id="PF08553"/>
    </source>
</evidence>
<dbReference type="EMBL" id="CDMY01000227">
    <property type="protein sequence ID" value="CEL95385.1"/>
    <property type="molecule type" value="Genomic_DNA"/>
</dbReference>
<accession>A0A0G4EH88</accession>
<dbReference type="Proteomes" id="UP000041254">
    <property type="component" value="Unassembled WGS sequence"/>
</dbReference>
<dbReference type="InParanoid" id="A0A0G4EH88"/>
<dbReference type="VEuPathDB" id="CryptoDB:Vbra_11815"/>
<dbReference type="AlphaFoldDB" id="A0A0G4EH88"/>
<dbReference type="PANTHER" id="PTHR31913">
    <property type="entry name" value="VACUOLAR IMPORT AND DEGRADATION PROTEIN 27"/>
    <property type="match status" value="1"/>
</dbReference>
<organism evidence="2 3">
    <name type="scientific">Vitrella brassicaformis (strain CCMP3155)</name>
    <dbReference type="NCBI Taxonomy" id="1169540"/>
    <lineage>
        <taxon>Eukaryota</taxon>
        <taxon>Sar</taxon>
        <taxon>Alveolata</taxon>
        <taxon>Colpodellida</taxon>
        <taxon>Vitrellaceae</taxon>
        <taxon>Vitrella</taxon>
    </lineage>
</organism>
<dbReference type="GO" id="GO:0005737">
    <property type="term" value="C:cytoplasm"/>
    <property type="evidence" value="ECO:0007669"/>
    <property type="project" value="TreeGrafter"/>
</dbReference>
<protein>
    <recommendedName>
        <fullName evidence="1">Vacuolar import/degradation Vid27 C-terminal domain-containing protein</fullName>
    </recommendedName>
</protein>
<name>A0A0G4EH88_VITBC</name>
<evidence type="ECO:0000313" key="3">
    <source>
        <dbReference type="Proteomes" id="UP000041254"/>
    </source>
</evidence>
<reference evidence="2 3" key="1">
    <citation type="submission" date="2014-11" db="EMBL/GenBank/DDBJ databases">
        <authorList>
            <person name="Zhu J."/>
            <person name="Qi W."/>
            <person name="Song R."/>
        </authorList>
    </citation>
    <scope>NUCLEOTIDE SEQUENCE [LARGE SCALE GENOMIC DNA]</scope>
</reference>
<dbReference type="InterPro" id="IPR013863">
    <property type="entry name" value="VID27_C"/>
</dbReference>